<dbReference type="Gene3D" id="1.20.5.4130">
    <property type="match status" value="1"/>
</dbReference>
<dbReference type="PANTHER" id="PTHR23155">
    <property type="entry name" value="DISEASE RESISTANCE PROTEIN RP"/>
    <property type="match status" value="1"/>
</dbReference>
<dbReference type="GeneID" id="100824348"/>
<dbReference type="EMBL" id="CM000880">
    <property type="protein sequence ID" value="KQK18757.1"/>
    <property type="molecule type" value="Genomic_DNA"/>
</dbReference>
<evidence type="ECO:0000256" key="2">
    <source>
        <dbReference type="ARBA" id="ARBA00022614"/>
    </source>
</evidence>
<dbReference type="EnsemblPlants" id="KQK18757">
    <property type="protein sequence ID" value="KQK18757"/>
    <property type="gene ID" value="BRADI_1g44542v3"/>
</dbReference>
<dbReference type="Pfam" id="PF23559">
    <property type="entry name" value="WHD_DRP"/>
    <property type="match status" value="1"/>
</dbReference>
<dbReference type="InterPro" id="IPR002182">
    <property type="entry name" value="NB-ARC"/>
</dbReference>
<keyword evidence="2" id="KW-0433">Leucine-rich repeat</keyword>
<evidence type="ECO:0000256" key="1">
    <source>
        <dbReference type="ARBA" id="ARBA00008894"/>
    </source>
</evidence>
<evidence type="ECO:0000256" key="3">
    <source>
        <dbReference type="ARBA" id="ARBA00022737"/>
    </source>
</evidence>
<dbReference type="InterPro" id="IPR036388">
    <property type="entry name" value="WH-like_DNA-bd_sf"/>
</dbReference>
<dbReference type="InterPro" id="IPR055414">
    <property type="entry name" value="LRR_R13L4/SHOC2-like"/>
</dbReference>
<evidence type="ECO:0000256" key="4">
    <source>
        <dbReference type="ARBA" id="ARBA00022741"/>
    </source>
</evidence>
<dbReference type="InterPro" id="IPR058922">
    <property type="entry name" value="WHD_DRP"/>
</dbReference>
<accession>A0A0Q3NMN8</accession>
<evidence type="ECO:0000313" key="14">
    <source>
        <dbReference type="Proteomes" id="UP000008810"/>
    </source>
</evidence>
<keyword evidence="3" id="KW-0677">Repeat</keyword>
<organism evidence="12">
    <name type="scientific">Brachypodium distachyon</name>
    <name type="common">Purple false brome</name>
    <name type="synonym">Trachynia distachya</name>
    <dbReference type="NCBI Taxonomy" id="15368"/>
    <lineage>
        <taxon>Eukaryota</taxon>
        <taxon>Viridiplantae</taxon>
        <taxon>Streptophyta</taxon>
        <taxon>Embryophyta</taxon>
        <taxon>Tracheophyta</taxon>
        <taxon>Spermatophyta</taxon>
        <taxon>Magnoliopsida</taxon>
        <taxon>Liliopsida</taxon>
        <taxon>Poales</taxon>
        <taxon>Poaceae</taxon>
        <taxon>BOP clade</taxon>
        <taxon>Pooideae</taxon>
        <taxon>Stipodae</taxon>
        <taxon>Brachypodieae</taxon>
        <taxon>Brachypodium</taxon>
    </lineage>
</organism>
<gene>
    <name evidence="13" type="primary">LOC100824348</name>
    <name evidence="12" type="ORF">BRADI_1g44542v3</name>
</gene>
<dbReference type="Proteomes" id="UP000008810">
    <property type="component" value="Chromosome 1"/>
</dbReference>
<dbReference type="InterPro" id="IPR042197">
    <property type="entry name" value="Apaf_helical"/>
</dbReference>
<dbReference type="InterPro" id="IPR041118">
    <property type="entry name" value="Rx_N"/>
</dbReference>
<evidence type="ECO:0000256" key="6">
    <source>
        <dbReference type="ARBA" id="ARBA00023054"/>
    </source>
</evidence>
<reference evidence="13" key="3">
    <citation type="submission" date="2018-08" db="UniProtKB">
        <authorList>
            <consortium name="EnsemblPlants"/>
        </authorList>
    </citation>
    <scope>IDENTIFICATION</scope>
    <source>
        <strain evidence="13">cv. Bd21</strain>
    </source>
</reference>
<evidence type="ECO:0000259" key="8">
    <source>
        <dbReference type="Pfam" id="PF00931"/>
    </source>
</evidence>
<keyword evidence="4" id="KW-0547">Nucleotide-binding</keyword>
<comment type="similarity">
    <text evidence="1">Belongs to the disease resistance NB-LRR family.</text>
</comment>
<evidence type="ECO:0000256" key="5">
    <source>
        <dbReference type="ARBA" id="ARBA00022821"/>
    </source>
</evidence>
<dbReference type="Pfam" id="PF18052">
    <property type="entry name" value="Rx_N"/>
    <property type="match status" value="1"/>
</dbReference>
<dbReference type="Gene3D" id="3.80.10.10">
    <property type="entry name" value="Ribonuclease Inhibitor"/>
    <property type="match status" value="1"/>
</dbReference>
<dbReference type="InterPro" id="IPR044974">
    <property type="entry name" value="Disease_R_plants"/>
</dbReference>
<feature type="domain" description="Disease resistance R13L4/SHOC-2-like LRR" evidence="11">
    <location>
        <begin position="558"/>
        <end position="711"/>
    </location>
</feature>
<dbReference type="Gramene" id="KQK18757">
    <property type="protein sequence ID" value="KQK18757"/>
    <property type="gene ID" value="BRADI_1g44542v3"/>
</dbReference>
<dbReference type="Gene3D" id="3.40.50.300">
    <property type="entry name" value="P-loop containing nucleotide triphosphate hydrolases"/>
    <property type="match status" value="1"/>
</dbReference>
<keyword evidence="14" id="KW-1185">Reference proteome</keyword>
<evidence type="ECO:0000259" key="11">
    <source>
        <dbReference type="Pfam" id="PF23598"/>
    </source>
</evidence>
<protein>
    <recommendedName>
        <fullName evidence="15">AAA+ ATPase domain-containing protein</fullName>
    </recommendedName>
</protein>
<evidence type="ECO:0000313" key="13">
    <source>
        <dbReference type="EnsemblPlants" id="KQK18757"/>
    </source>
</evidence>
<dbReference type="GO" id="GO:0002758">
    <property type="term" value="P:innate immune response-activating signaling pathway"/>
    <property type="evidence" value="ECO:0007669"/>
    <property type="project" value="UniProtKB-ARBA"/>
</dbReference>
<dbReference type="FunFam" id="1.10.10.10:FF:000322">
    <property type="entry name" value="Probable disease resistance protein At1g63360"/>
    <property type="match status" value="1"/>
</dbReference>
<evidence type="ECO:0000259" key="10">
    <source>
        <dbReference type="Pfam" id="PF23559"/>
    </source>
</evidence>
<evidence type="ECO:0008006" key="15">
    <source>
        <dbReference type="Google" id="ProtNLM"/>
    </source>
</evidence>
<dbReference type="AlphaFoldDB" id="A0A0Q3NMN8"/>
<dbReference type="GO" id="GO:0098542">
    <property type="term" value="P:defense response to other organism"/>
    <property type="evidence" value="ECO:0000318"/>
    <property type="project" value="GO_Central"/>
</dbReference>
<evidence type="ECO:0000259" key="9">
    <source>
        <dbReference type="Pfam" id="PF18052"/>
    </source>
</evidence>
<keyword evidence="5" id="KW-0611">Plant defense</keyword>
<dbReference type="GO" id="GO:0043531">
    <property type="term" value="F:ADP binding"/>
    <property type="evidence" value="ECO:0007669"/>
    <property type="project" value="InterPro"/>
</dbReference>
<feature type="domain" description="Disease resistance protein winged helix" evidence="10">
    <location>
        <begin position="442"/>
        <end position="512"/>
    </location>
</feature>
<reference evidence="12 13" key="1">
    <citation type="journal article" date="2010" name="Nature">
        <title>Genome sequencing and analysis of the model grass Brachypodium distachyon.</title>
        <authorList>
            <consortium name="International Brachypodium Initiative"/>
        </authorList>
    </citation>
    <scope>NUCLEOTIDE SEQUENCE [LARGE SCALE GENOMIC DNA]</scope>
    <source>
        <strain evidence="12 13">Bd21</strain>
    </source>
</reference>
<feature type="coiled-coil region" evidence="7">
    <location>
        <begin position="24"/>
        <end position="58"/>
    </location>
</feature>
<dbReference type="SUPFAM" id="SSF52058">
    <property type="entry name" value="L domain-like"/>
    <property type="match status" value="1"/>
</dbReference>
<keyword evidence="6 7" id="KW-0175">Coiled coil</keyword>
<reference evidence="12" key="2">
    <citation type="submission" date="2017-06" db="EMBL/GenBank/DDBJ databases">
        <title>WGS assembly of Brachypodium distachyon.</title>
        <authorList>
            <consortium name="The International Brachypodium Initiative"/>
            <person name="Lucas S."/>
            <person name="Harmon-Smith M."/>
            <person name="Lail K."/>
            <person name="Tice H."/>
            <person name="Grimwood J."/>
            <person name="Bruce D."/>
            <person name="Barry K."/>
            <person name="Shu S."/>
            <person name="Lindquist E."/>
            <person name="Wang M."/>
            <person name="Pitluck S."/>
            <person name="Vogel J.P."/>
            <person name="Garvin D.F."/>
            <person name="Mockler T.C."/>
            <person name="Schmutz J."/>
            <person name="Rokhsar D."/>
            <person name="Bevan M.W."/>
        </authorList>
    </citation>
    <scope>NUCLEOTIDE SEQUENCE</scope>
    <source>
        <strain evidence="12">Bd21</strain>
    </source>
</reference>
<dbReference type="KEGG" id="bdi:100824348"/>
<dbReference type="CDD" id="cd14798">
    <property type="entry name" value="RX-CC_like"/>
    <property type="match status" value="1"/>
</dbReference>
<dbReference type="GO" id="GO:0009626">
    <property type="term" value="P:plant-type hypersensitive response"/>
    <property type="evidence" value="ECO:0007669"/>
    <property type="project" value="UniProtKB-ARBA"/>
</dbReference>
<dbReference type="Gene3D" id="1.10.8.430">
    <property type="entry name" value="Helical domain of apoptotic protease-activating factors"/>
    <property type="match status" value="1"/>
</dbReference>
<evidence type="ECO:0000256" key="7">
    <source>
        <dbReference type="SAM" id="Coils"/>
    </source>
</evidence>
<dbReference type="InterPro" id="IPR027417">
    <property type="entry name" value="P-loop_NTPase"/>
</dbReference>
<feature type="domain" description="Disease resistance N-terminal" evidence="9">
    <location>
        <begin position="12"/>
        <end position="92"/>
    </location>
</feature>
<sequence>MVGFLVTASTGVMNSLLRKLSTLLTDEYRLLKGARREIRALRDELSSMNSLLQRLADMAELDVQRKDWRDKARELAYDIEDCIDVFTHRALPPPGPGGGGFVRKMAALRARRRVAVQVRRLRCRVVEESDRRRRYELEPAASGGGGGGRVEIDPRLPALYAEAKSLVGIGRPREKIVQWLTGVRDAWEGCHCPPAAGDQLGVVSIVGFGGVGKTTLANQVYRKIRHEFQCTAFVSVSQNPDVLKILGDILDQVGSRRTTGGILDDQHKLIDKIRERLTNKRYLIVIDDIWSMQVWDIVRCAFLDNNNGSRVITTTRIEQVAAACCSSRHDHVYKMKPLNDLDSRRLFFQRVFGSEDACPEQYKIVSQNILKKCGGVPLVILSIASLLASQECMHKENWESIQKSLVSELETSPSLGWMRHVLNLSYNDLPHSLKTCFLYLGIYPEDYKIEKIDLLRRWIAEGFVSHKHGLSPEEVAESYYNELINRSLIQPAVFEYCELTCCRLHDVMLDFIVSKSIEENFITIMDERHSTKGAFEVRRLCLQYGNANLVPKCMSLSQIRSFTVLGYSGYIPPLSRFEHLRVLDLDMNDFNGIECVDLSAICKLFQLRYLRANGHQLKLPKQIGELKNLETLDIRDTVVHSIPSDLSELRSLRHLNVPIDAQLPGGIGKLSALRTLGFFNLAENSMDNIQDLGQLTDLRELDLILTKHVVKHMAQRKNLSSAFSLIPWGNSSISALFMSPLLMLINWKVLPVTF</sequence>
<dbReference type="PANTHER" id="PTHR23155:SF999">
    <property type="entry name" value="NB-ARC DOMAIN CONTAINING PROTEIN, EXPRESSED"/>
    <property type="match status" value="1"/>
</dbReference>
<dbReference type="SUPFAM" id="SSF52540">
    <property type="entry name" value="P-loop containing nucleoside triphosphate hydrolases"/>
    <property type="match status" value="1"/>
</dbReference>
<dbReference type="FunFam" id="3.40.50.300:FF:001091">
    <property type="entry name" value="Probable disease resistance protein At1g61300"/>
    <property type="match status" value="1"/>
</dbReference>
<proteinExistence type="inferred from homology"/>
<feature type="domain" description="NB-ARC" evidence="8">
    <location>
        <begin position="198"/>
        <end position="354"/>
    </location>
</feature>
<evidence type="ECO:0000313" key="12">
    <source>
        <dbReference type="EMBL" id="KQK18757.1"/>
    </source>
</evidence>
<dbReference type="Pfam" id="PF23598">
    <property type="entry name" value="LRR_14"/>
    <property type="match status" value="1"/>
</dbReference>
<dbReference type="Gene3D" id="1.10.10.10">
    <property type="entry name" value="Winged helix-like DNA-binding domain superfamily/Winged helix DNA-binding domain"/>
    <property type="match status" value="1"/>
</dbReference>
<dbReference type="PRINTS" id="PR00364">
    <property type="entry name" value="DISEASERSIST"/>
</dbReference>
<dbReference type="InterPro" id="IPR032675">
    <property type="entry name" value="LRR_dom_sf"/>
</dbReference>
<name>A0A0Q3NMN8_BRADI</name>
<dbReference type="RefSeq" id="XP_024319268.1">
    <property type="nucleotide sequence ID" value="XM_024463500.1"/>
</dbReference>
<dbReference type="Pfam" id="PF00931">
    <property type="entry name" value="NB-ARC"/>
    <property type="match status" value="1"/>
</dbReference>
<dbReference type="InterPro" id="IPR038005">
    <property type="entry name" value="RX-like_CC"/>
</dbReference>
<dbReference type="OrthoDB" id="675166at2759"/>
<dbReference type="GO" id="GO:0042742">
    <property type="term" value="P:defense response to bacterium"/>
    <property type="evidence" value="ECO:0007669"/>
    <property type="project" value="UniProtKB-ARBA"/>
</dbReference>